<dbReference type="PANTHER" id="PTHR24111">
    <property type="entry name" value="LEUCINE-RICH REPEAT-CONTAINING PROTEIN 34"/>
    <property type="match status" value="1"/>
</dbReference>
<dbReference type="SMART" id="SM00368">
    <property type="entry name" value="LRR_RI"/>
    <property type="match status" value="8"/>
</dbReference>
<organism evidence="2 3">
    <name type="scientific">Tetrahymena thermophila (strain SB210)</name>
    <dbReference type="NCBI Taxonomy" id="312017"/>
    <lineage>
        <taxon>Eukaryota</taxon>
        <taxon>Sar</taxon>
        <taxon>Alveolata</taxon>
        <taxon>Ciliophora</taxon>
        <taxon>Intramacronucleata</taxon>
        <taxon>Oligohymenophorea</taxon>
        <taxon>Hymenostomatida</taxon>
        <taxon>Tetrahymenina</taxon>
        <taxon>Tetrahymenidae</taxon>
        <taxon>Tetrahymena</taxon>
    </lineage>
</organism>
<dbReference type="PANTHER" id="PTHR24111:SF0">
    <property type="entry name" value="LEUCINE-RICH REPEAT-CONTAINING PROTEIN"/>
    <property type="match status" value="1"/>
</dbReference>
<dbReference type="KEGG" id="tet:TTHERM_00695730"/>
<accession>Q24C99</accession>
<evidence type="ECO:0000256" key="1">
    <source>
        <dbReference type="ARBA" id="ARBA00022737"/>
    </source>
</evidence>
<dbReference type="InterPro" id="IPR052201">
    <property type="entry name" value="LRR-containing_regulator"/>
</dbReference>
<reference evidence="3" key="1">
    <citation type="journal article" date="2006" name="PLoS Biol.">
        <title>Macronuclear genome sequence of the ciliate Tetrahymena thermophila, a model eukaryote.</title>
        <authorList>
            <person name="Eisen J.A."/>
            <person name="Coyne R.S."/>
            <person name="Wu M."/>
            <person name="Wu D."/>
            <person name="Thiagarajan M."/>
            <person name="Wortman J.R."/>
            <person name="Badger J.H."/>
            <person name="Ren Q."/>
            <person name="Amedeo P."/>
            <person name="Jones K.M."/>
            <person name="Tallon L.J."/>
            <person name="Delcher A.L."/>
            <person name="Salzberg S.L."/>
            <person name="Silva J.C."/>
            <person name="Haas B.J."/>
            <person name="Majoros W.H."/>
            <person name="Farzad M."/>
            <person name="Carlton J.M."/>
            <person name="Smith R.K. Jr."/>
            <person name="Garg J."/>
            <person name="Pearlman R.E."/>
            <person name="Karrer K.M."/>
            <person name="Sun L."/>
            <person name="Manning G."/>
            <person name="Elde N.C."/>
            <person name="Turkewitz A.P."/>
            <person name="Asai D.J."/>
            <person name="Wilkes D.E."/>
            <person name="Wang Y."/>
            <person name="Cai H."/>
            <person name="Collins K."/>
            <person name="Stewart B.A."/>
            <person name="Lee S.R."/>
            <person name="Wilamowska K."/>
            <person name="Weinberg Z."/>
            <person name="Ruzzo W.L."/>
            <person name="Wloga D."/>
            <person name="Gaertig J."/>
            <person name="Frankel J."/>
            <person name="Tsao C.-C."/>
            <person name="Gorovsky M.A."/>
            <person name="Keeling P.J."/>
            <person name="Waller R.F."/>
            <person name="Patron N.J."/>
            <person name="Cherry J.M."/>
            <person name="Stover N.A."/>
            <person name="Krieger C.J."/>
            <person name="del Toro C."/>
            <person name="Ryder H.F."/>
            <person name="Williamson S.C."/>
            <person name="Barbeau R.A."/>
            <person name="Hamilton E.P."/>
            <person name="Orias E."/>
        </authorList>
    </citation>
    <scope>NUCLEOTIDE SEQUENCE [LARGE SCALE GENOMIC DNA]</scope>
    <source>
        <strain evidence="3">SB210</strain>
    </source>
</reference>
<dbReference type="Pfam" id="PF13516">
    <property type="entry name" value="LRR_6"/>
    <property type="match status" value="6"/>
</dbReference>
<dbReference type="Proteomes" id="UP000009168">
    <property type="component" value="Unassembled WGS sequence"/>
</dbReference>
<dbReference type="SUPFAM" id="SSF52047">
    <property type="entry name" value="RNI-like"/>
    <property type="match status" value="1"/>
</dbReference>
<dbReference type="InterPro" id="IPR001611">
    <property type="entry name" value="Leu-rich_rpt"/>
</dbReference>
<dbReference type="eggNOG" id="KOG4308">
    <property type="taxonomic scope" value="Eukaryota"/>
</dbReference>
<proteinExistence type="predicted"/>
<name>Q24C99_TETTS</name>
<dbReference type="AlphaFoldDB" id="Q24C99"/>
<dbReference type="RefSeq" id="XP_001025584.1">
    <property type="nucleotide sequence ID" value="XM_001025584.1"/>
</dbReference>
<gene>
    <name evidence="2" type="ORF">TTHERM_00695730</name>
</gene>
<dbReference type="GeneID" id="7837812"/>
<dbReference type="InterPro" id="IPR032675">
    <property type="entry name" value="LRR_dom_sf"/>
</dbReference>
<keyword evidence="1" id="KW-0677">Repeat</keyword>
<dbReference type="InParanoid" id="Q24C99"/>
<evidence type="ECO:0000313" key="3">
    <source>
        <dbReference type="Proteomes" id="UP000009168"/>
    </source>
</evidence>
<dbReference type="Gene3D" id="3.80.10.10">
    <property type="entry name" value="Ribonuclease Inhibitor"/>
    <property type="match status" value="3"/>
</dbReference>
<keyword evidence="3" id="KW-1185">Reference proteome</keyword>
<dbReference type="OMA" id="IKNCGMK"/>
<evidence type="ECO:0000313" key="2">
    <source>
        <dbReference type="EMBL" id="EAS05339.1"/>
    </source>
</evidence>
<sequence>MNIQDLRSSIAQKYSEHCEKIHHQPNKALIRELVNPSHNAPPNDEQGGNTSLDIIFRGNDKLNFSSRLRDKDLIILCETLQESGEIIRHIDLSYNLITDTGAESLAQLIGNCPYLESLNLQGNDIETAGSQELANHLKENFSLRYLNLESNKIRTNGAMNIIEILFTNKNLIELNLGDNDITHDGMIGITSVLNYQNNTLAVLNVDRPTYTSIGQETAIHFAKMLQSNRSVEKLSLQKHAFNCEAIYTITEHLLENNKLRVLDLTANKISFKGCEALAKYLCSEYCALESLILASNRTGHYGAKVIAQALSKTRSLVHLDMTRNDIDDNGLKMIAESLETNDSLISLKLYWNHFGQMALQEFHKLRTRPRKENWYWDFHTYIVDSHIEMAYIETRVPYDVTVSLKYYVE</sequence>
<evidence type="ECO:0008006" key="4">
    <source>
        <dbReference type="Google" id="ProtNLM"/>
    </source>
</evidence>
<dbReference type="HOGENOM" id="CLU_673527_0_0_1"/>
<dbReference type="OrthoDB" id="418974at2759"/>
<protein>
    <recommendedName>
        <fullName evidence="4">Kinase domain protein</fullName>
    </recommendedName>
</protein>
<dbReference type="EMBL" id="GG662372">
    <property type="protein sequence ID" value="EAS05339.1"/>
    <property type="molecule type" value="Genomic_DNA"/>
</dbReference>